<evidence type="ECO:0000256" key="9">
    <source>
        <dbReference type="ARBA" id="ARBA00022989"/>
    </source>
</evidence>
<keyword evidence="10" id="KW-0482">Metalloprotease</keyword>
<keyword evidence="4" id="KW-0645">Protease</keyword>
<evidence type="ECO:0000256" key="10">
    <source>
        <dbReference type="ARBA" id="ARBA00023049"/>
    </source>
</evidence>
<evidence type="ECO:0000256" key="5">
    <source>
        <dbReference type="ARBA" id="ARBA00022692"/>
    </source>
</evidence>
<evidence type="ECO:0000256" key="7">
    <source>
        <dbReference type="ARBA" id="ARBA00022729"/>
    </source>
</evidence>
<evidence type="ECO:0000313" key="13">
    <source>
        <dbReference type="EMBL" id="PWB02713.1"/>
    </source>
</evidence>
<dbReference type="GO" id="GO:0004222">
    <property type="term" value="F:metalloendopeptidase activity"/>
    <property type="evidence" value="ECO:0007669"/>
    <property type="project" value="TreeGrafter"/>
</dbReference>
<evidence type="ECO:0000256" key="12">
    <source>
        <dbReference type="ARBA" id="ARBA00023180"/>
    </source>
</evidence>
<dbReference type="Pfam" id="PF01963">
    <property type="entry name" value="TraB_PrgY_gumN"/>
    <property type="match status" value="1"/>
</dbReference>
<dbReference type="GO" id="GO:0006508">
    <property type="term" value="P:proteolysis"/>
    <property type="evidence" value="ECO:0007669"/>
    <property type="project" value="UniProtKB-KW"/>
</dbReference>
<comment type="subcellular location">
    <subcellularLocation>
        <location evidence="3">Membrane</location>
        <topology evidence="3">Single-pass type I membrane protein</topology>
    </subcellularLocation>
</comment>
<evidence type="ECO:0000313" key="14">
    <source>
        <dbReference type="Proteomes" id="UP000244905"/>
    </source>
</evidence>
<dbReference type="CDD" id="cd14789">
    <property type="entry name" value="Tiki"/>
    <property type="match status" value="1"/>
</dbReference>
<evidence type="ECO:0000256" key="8">
    <source>
        <dbReference type="ARBA" id="ARBA00022801"/>
    </source>
</evidence>
<accession>A0A2V1IRF4</accession>
<dbReference type="AlphaFoldDB" id="A0A2V1IRF4"/>
<comment type="cofactor">
    <cofactor evidence="2">
        <name>Co(2+)</name>
        <dbReference type="ChEBI" id="CHEBI:48828"/>
    </cofactor>
</comment>
<reference evidence="14" key="1">
    <citation type="submission" date="2018-02" db="EMBL/GenBank/DDBJ databases">
        <authorList>
            <person name="Clavel T."/>
            <person name="Strowig T."/>
        </authorList>
    </citation>
    <scope>NUCLEOTIDE SEQUENCE [LARGE SCALE GENOMIC DNA]</scope>
    <source>
        <strain evidence="14">DSM 103720</strain>
    </source>
</reference>
<dbReference type="Proteomes" id="UP000244905">
    <property type="component" value="Unassembled WGS sequence"/>
</dbReference>
<dbReference type="GO" id="GO:0046872">
    <property type="term" value="F:metal ion binding"/>
    <property type="evidence" value="ECO:0007669"/>
    <property type="project" value="UniProtKB-KW"/>
</dbReference>
<organism evidence="13 14">
    <name type="scientific">Duncaniella muris</name>
    <dbReference type="NCBI Taxonomy" id="2094150"/>
    <lineage>
        <taxon>Bacteria</taxon>
        <taxon>Pseudomonadati</taxon>
        <taxon>Bacteroidota</taxon>
        <taxon>Bacteroidia</taxon>
        <taxon>Bacteroidales</taxon>
        <taxon>Muribaculaceae</taxon>
        <taxon>Duncaniella</taxon>
    </lineage>
</organism>
<dbReference type="InterPro" id="IPR040230">
    <property type="entry name" value="TIKI1/2-like"/>
</dbReference>
<evidence type="ECO:0000256" key="1">
    <source>
        <dbReference type="ARBA" id="ARBA00001936"/>
    </source>
</evidence>
<proteinExistence type="predicted"/>
<dbReference type="EMBL" id="PUEC01000010">
    <property type="protein sequence ID" value="PWB02713.1"/>
    <property type="molecule type" value="Genomic_DNA"/>
</dbReference>
<evidence type="ECO:0000256" key="11">
    <source>
        <dbReference type="ARBA" id="ARBA00023136"/>
    </source>
</evidence>
<dbReference type="GO" id="GO:0030178">
    <property type="term" value="P:negative regulation of Wnt signaling pathway"/>
    <property type="evidence" value="ECO:0007669"/>
    <property type="project" value="InterPro"/>
</dbReference>
<keyword evidence="7" id="KW-0732">Signal</keyword>
<keyword evidence="5" id="KW-0812">Transmembrane</keyword>
<name>A0A2V1IRF4_9BACT</name>
<dbReference type="GO" id="GO:0016020">
    <property type="term" value="C:membrane"/>
    <property type="evidence" value="ECO:0007669"/>
    <property type="project" value="UniProtKB-SubCell"/>
</dbReference>
<evidence type="ECO:0000256" key="6">
    <source>
        <dbReference type="ARBA" id="ARBA00022723"/>
    </source>
</evidence>
<dbReference type="InterPro" id="IPR002816">
    <property type="entry name" value="TraB/PrgY/GumN_fam"/>
</dbReference>
<sequence>MAGAIFFAKLQIFFEKFWMKEKCPYLCSVLVMYNTKQQHHISDSSTTGTNISNKNHICKMKKTILSLLLIISAAVSGNAQLLWKISGNGLEKPSYLFGTHHVAPVSVIDSVAGLNETIASADKIYGEMIMTEAMSPQSQQIMMGYAMAPQDSLLTSVLTPAQTDSLDVMLRNYMGPMASAKQFAQLKPAMLCTLIAMIQSQTVFPNFNPQQQIDGEIQKRGAALGKEIGGFETIDDQCKALFGSSIIDQAESLMEMVRNDSHAAEMAKKLAKAYLAGDLNQMLELMEDPASGSSDEWSERMINRRNANWARIMAGLLPSASVLIAVGAGHLPGEKGLISLLRKEGYSVEAVK</sequence>
<keyword evidence="6" id="KW-0479">Metal-binding</keyword>
<gene>
    <name evidence="13" type="ORF">C5O23_05705</name>
</gene>
<keyword evidence="14" id="KW-1185">Reference proteome</keyword>
<evidence type="ECO:0000256" key="2">
    <source>
        <dbReference type="ARBA" id="ARBA00001941"/>
    </source>
</evidence>
<comment type="caution">
    <text evidence="13">The sequence shown here is derived from an EMBL/GenBank/DDBJ whole genome shotgun (WGS) entry which is preliminary data.</text>
</comment>
<comment type="cofactor">
    <cofactor evidence="1">
        <name>Mn(2+)</name>
        <dbReference type="ChEBI" id="CHEBI:29035"/>
    </cofactor>
</comment>
<keyword evidence="11" id="KW-0472">Membrane</keyword>
<dbReference type="PANTHER" id="PTHR31120">
    <property type="entry name" value="METALLOPROTEASE TIKI"/>
    <property type="match status" value="1"/>
</dbReference>
<keyword evidence="9" id="KW-1133">Transmembrane helix</keyword>
<evidence type="ECO:0000256" key="3">
    <source>
        <dbReference type="ARBA" id="ARBA00004479"/>
    </source>
</evidence>
<evidence type="ECO:0000256" key="4">
    <source>
        <dbReference type="ARBA" id="ARBA00022670"/>
    </source>
</evidence>
<dbReference type="PANTHER" id="PTHR31120:SF6">
    <property type="entry name" value="METALLOPROTEASE TIKI HOMOLOG"/>
    <property type="match status" value="1"/>
</dbReference>
<keyword evidence="12" id="KW-0325">Glycoprotein</keyword>
<keyword evidence="8" id="KW-0378">Hydrolase</keyword>
<protein>
    <submittedName>
        <fullName evidence="13">TraB/GumN family protein</fullName>
    </submittedName>
</protein>